<accession>A0A060PRC8</accession>
<reference evidence="2 3" key="1">
    <citation type="submission" date="2013-11" db="EMBL/GenBank/DDBJ databases">
        <title>Estimation of Helicobacter pylori bacteriophage ecology using H. pylori isolates.</title>
        <authorList>
            <person name="Uchiyama J."/>
            <person name="Takemura-Uchiyama I."/>
            <person name="Ujihara T."/>
            <person name="Matsuzaki S."/>
        </authorList>
    </citation>
    <scope>NUCLEOTIDE SEQUENCE [LARGE SCALE GENOMIC DNA]</scope>
    <source>
        <strain evidence="2 3">NY40</strain>
    </source>
</reference>
<dbReference type="InterPro" id="IPR003678">
    <property type="entry name" value="Put_OMP"/>
</dbReference>
<evidence type="ECO:0000313" key="3">
    <source>
        <dbReference type="Proteomes" id="UP000031662"/>
    </source>
</evidence>
<dbReference type="HOGENOM" id="CLU_2537941_0_0_7"/>
<dbReference type="AlphaFoldDB" id="A0A060PRC8"/>
<proteinExistence type="predicted"/>
<protein>
    <submittedName>
        <fullName evidence="2">Outer membrane protein HofC</fullName>
    </submittedName>
</protein>
<dbReference type="RefSeq" id="WP_041051013.1">
    <property type="nucleotide sequence ID" value="NZ_AP014523.1"/>
</dbReference>
<sequence>MKLKKRKVAATLLKRFTLPLLFTTGSLGAVTYEVHGDFINFAKVGFNHSPINPVKGIYPTETFVNLTGKLEGSVHLGRGLRVH</sequence>
<keyword evidence="1" id="KW-0732">Signal</keyword>
<name>A0A060PRC8_HELPX</name>
<dbReference type="EMBL" id="AP014523">
    <property type="protein sequence ID" value="BAO98099.1"/>
    <property type="molecule type" value="Genomic_DNA"/>
</dbReference>
<dbReference type="Pfam" id="PF02521">
    <property type="entry name" value="HP_OMP_2"/>
    <property type="match status" value="1"/>
</dbReference>
<evidence type="ECO:0000256" key="1">
    <source>
        <dbReference type="SAM" id="SignalP"/>
    </source>
</evidence>
<feature type="chain" id="PRO_5001588750" evidence="1">
    <location>
        <begin position="30"/>
        <end position="83"/>
    </location>
</feature>
<feature type="signal peptide" evidence="1">
    <location>
        <begin position="1"/>
        <end position="29"/>
    </location>
</feature>
<dbReference type="Proteomes" id="UP000031662">
    <property type="component" value="Chromosome"/>
</dbReference>
<organism evidence="2 3">
    <name type="scientific">Helicobacter pylori NY40</name>
    <dbReference type="NCBI Taxonomy" id="1426844"/>
    <lineage>
        <taxon>Bacteria</taxon>
        <taxon>Pseudomonadati</taxon>
        <taxon>Campylobacterota</taxon>
        <taxon>Epsilonproteobacteria</taxon>
        <taxon>Campylobacterales</taxon>
        <taxon>Helicobacteraceae</taxon>
        <taxon>Helicobacter</taxon>
    </lineage>
</organism>
<gene>
    <name evidence="2" type="ORF">NY40_1092</name>
</gene>
<evidence type="ECO:0000313" key="2">
    <source>
        <dbReference type="EMBL" id="BAO98099.1"/>
    </source>
</evidence>